<protein>
    <submittedName>
        <fullName evidence="1">DeoR/GlpR transcriptional regulator</fullName>
    </submittedName>
</protein>
<evidence type="ECO:0000313" key="1">
    <source>
        <dbReference type="EMBL" id="MBK1867017.1"/>
    </source>
</evidence>
<organism evidence="1 2">
    <name type="scientific">Taklimakanibacter albus</name>
    <dbReference type="NCBI Taxonomy" id="2800327"/>
    <lineage>
        <taxon>Bacteria</taxon>
        <taxon>Pseudomonadati</taxon>
        <taxon>Pseudomonadota</taxon>
        <taxon>Alphaproteobacteria</taxon>
        <taxon>Hyphomicrobiales</taxon>
        <taxon>Aestuariivirgaceae</taxon>
        <taxon>Taklimakanibacter</taxon>
    </lineage>
</organism>
<reference evidence="1" key="1">
    <citation type="submission" date="2021-01" db="EMBL/GenBank/DDBJ databases">
        <authorList>
            <person name="Sun Q."/>
        </authorList>
    </citation>
    <scope>NUCLEOTIDE SEQUENCE</scope>
    <source>
        <strain evidence="1">YIM B02566</strain>
    </source>
</reference>
<name>A0ACC5R350_9HYPH</name>
<proteinExistence type="predicted"/>
<sequence>MLTEQRKQLLLDRLARDGRIVAKELSAELRLSEDTIRRDLRELAGEGRLTRVHGGALPASPTVANIAARRSMATDEKSRLGRKAASLIQRRQRVFIDGGTTHLELVRALPLGLDFTVITHSPTIAAALEPHQAVEVILIGGRLFRHSMVAVGAEALEQIQRLRIDLGFVGLTGLHPEEGGTTGDFEEAAIKRAMIARSAETVVLVTAEKLGAVSAFNVCAMKDLTSIVVTRETEVKAFAGVEIIRA</sequence>
<dbReference type="EMBL" id="JAENHL010000007">
    <property type="protein sequence ID" value="MBK1867017.1"/>
    <property type="molecule type" value="Genomic_DNA"/>
</dbReference>
<evidence type="ECO:0000313" key="2">
    <source>
        <dbReference type="Proteomes" id="UP000616151"/>
    </source>
</evidence>
<accession>A0ACC5R350</accession>
<dbReference type="Proteomes" id="UP000616151">
    <property type="component" value="Unassembled WGS sequence"/>
</dbReference>
<gene>
    <name evidence="1" type="ORF">JHL16_11730</name>
</gene>
<comment type="caution">
    <text evidence="1">The sequence shown here is derived from an EMBL/GenBank/DDBJ whole genome shotgun (WGS) entry which is preliminary data.</text>
</comment>
<keyword evidence="2" id="KW-1185">Reference proteome</keyword>